<name>A0A6J5SJY2_9CAUD</name>
<evidence type="ECO:0000313" key="2">
    <source>
        <dbReference type="EMBL" id="CAB4219677.1"/>
    </source>
</evidence>
<proteinExistence type="predicted"/>
<evidence type="ECO:0000313" key="1">
    <source>
        <dbReference type="EMBL" id="CAB4214917.1"/>
    </source>
</evidence>
<gene>
    <name evidence="1" type="ORF">UFOVP1467_11</name>
    <name evidence="2" type="ORF">UFOVP1616_58</name>
</gene>
<sequence>MRYEIEPATFAVSIFNGAETIPFWLQPTYPNGDLFDSVAEATAWADLAVASHVDAIAPYPPKGKGLVGEPKPTAEQIAAWNASR</sequence>
<dbReference type="EMBL" id="LR797480">
    <property type="protein sequence ID" value="CAB4219677.1"/>
    <property type="molecule type" value="Genomic_DNA"/>
</dbReference>
<reference evidence="1" key="1">
    <citation type="submission" date="2020-05" db="EMBL/GenBank/DDBJ databases">
        <authorList>
            <person name="Chiriac C."/>
            <person name="Salcher M."/>
            <person name="Ghai R."/>
            <person name="Kavagutti S V."/>
        </authorList>
    </citation>
    <scope>NUCLEOTIDE SEQUENCE</scope>
</reference>
<organism evidence="1">
    <name type="scientific">uncultured Caudovirales phage</name>
    <dbReference type="NCBI Taxonomy" id="2100421"/>
    <lineage>
        <taxon>Viruses</taxon>
        <taxon>Duplodnaviria</taxon>
        <taxon>Heunggongvirae</taxon>
        <taxon>Uroviricota</taxon>
        <taxon>Caudoviricetes</taxon>
        <taxon>Peduoviridae</taxon>
        <taxon>Maltschvirus</taxon>
        <taxon>Maltschvirus maltsch</taxon>
    </lineage>
</organism>
<dbReference type="EMBL" id="LR797420">
    <property type="protein sequence ID" value="CAB4214917.1"/>
    <property type="molecule type" value="Genomic_DNA"/>
</dbReference>
<protein>
    <submittedName>
        <fullName evidence="1">Uncharacterized protein</fullName>
    </submittedName>
</protein>
<accession>A0A6J5SJY2</accession>